<comment type="caution">
    <text evidence="2">The sequence shown here is derived from an EMBL/GenBank/DDBJ whole genome shotgun (WGS) entry which is preliminary data.</text>
</comment>
<evidence type="ECO:0000259" key="1">
    <source>
        <dbReference type="PROSITE" id="PS51707"/>
    </source>
</evidence>
<feature type="domain" description="CYTH" evidence="1">
    <location>
        <begin position="4"/>
        <end position="191"/>
    </location>
</feature>
<dbReference type="CDD" id="cd07762">
    <property type="entry name" value="CYTH-like_Pase_1"/>
    <property type="match status" value="1"/>
</dbReference>
<dbReference type="Pfam" id="PF01928">
    <property type="entry name" value="CYTH"/>
    <property type="match status" value="1"/>
</dbReference>
<dbReference type="Proteomes" id="UP000298484">
    <property type="component" value="Unassembled WGS sequence"/>
</dbReference>
<reference evidence="2 3" key="1">
    <citation type="submission" date="2019-03" db="EMBL/GenBank/DDBJ databases">
        <title>Genome sequence of Lentibacillus salicampi ATCC BAA-719.</title>
        <authorList>
            <person name="Maclea K.S."/>
            <person name="Simoes Junior M."/>
        </authorList>
    </citation>
    <scope>NUCLEOTIDE SEQUENCE [LARGE SCALE GENOMIC DNA]</scope>
    <source>
        <strain evidence="2 3">ATCC BAA-719</strain>
    </source>
</reference>
<accession>A0A4Y9AEU5</accession>
<dbReference type="RefSeq" id="WP_135109328.1">
    <property type="nucleotide sequence ID" value="NZ_SRHY01000005.1"/>
</dbReference>
<gene>
    <name evidence="2" type="ORF">E4U82_06570</name>
</gene>
<keyword evidence="3" id="KW-1185">Reference proteome</keyword>
<organism evidence="2 3">
    <name type="scientific">Lentibacillus salicampi</name>
    <dbReference type="NCBI Taxonomy" id="175306"/>
    <lineage>
        <taxon>Bacteria</taxon>
        <taxon>Bacillati</taxon>
        <taxon>Bacillota</taxon>
        <taxon>Bacilli</taxon>
        <taxon>Bacillales</taxon>
        <taxon>Bacillaceae</taxon>
        <taxon>Lentibacillus</taxon>
    </lineage>
</organism>
<dbReference type="InterPro" id="IPR033469">
    <property type="entry name" value="CYTH-like_dom_sf"/>
</dbReference>
<protein>
    <submittedName>
        <fullName evidence="2">CYTH domain-containing protein</fullName>
    </submittedName>
</protein>
<dbReference type="SMART" id="SM01118">
    <property type="entry name" value="CYTH"/>
    <property type="match status" value="1"/>
</dbReference>
<dbReference type="Gene3D" id="2.40.320.10">
    <property type="entry name" value="Hypothetical Protein Pfu-838710-001"/>
    <property type="match status" value="1"/>
</dbReference>
<dbReference type="PROSITE" id="PS51707">
    <property type="entry name" value="CYTH"/>
    <property type="match status" value="1"/>
</dbReference>
<dbReference type="SUPFAM" id="SSF55154">
    <property type="entry name" value="CYTH-like phosphatases"/>
    <property type="match status" value="1"/>
</dbReference>
<dbReference type="InterPro" id="IPR023577">
    <property type="entry name" value="CYTH_domain"/>
</dbReference>
<evidence type="ECO:0000313" key="2">
    <source>
        <dbReference type="EMBL" id="TFJ93617.1"/>
    </source>
</evidence>
<dbReference type="EMBL" id="SRHY01000005">
    <property type="protein sequence ID" value="TFJ93617.1"/>
    <property type="molecule type" value="Genomic_DNA"/>
</dbReference>
<dbReference type="InterPro" id="IPR009195">
    <property type="entry name" value="Uncharacterised_YjbK"/>
</dbReference>
<dbReference type="AlphaFoldDB" id="A0A4Y9AEU5"/>
<sequence length="198" mass="23107">MTQEIEMEYKNLLTEAEFKRLLDGLPFPEKAQRQVNHYFETADFALKESGAALRIREKDDTFTSTLKEPHPKGLLETHDTLTQQEAYSWMNGTVTLKQNIAKRMTDKHISADNLTYYGRLTTERRELNYNDVLLVLDYSAYHGYDDYELEIEAQSEAAGVKTMDQIMHHFNINKRHTPNKIQRFFGTSPANMRPHESD</sequence>
<evidence type="ECO:0000313" key="3">
    <source>
        <dbReference type="Proteomes" id="UP000298484"/>
    </source>
</evidence>
<dbReference type="OrthoDB" id="384378at2"/>
<proteinExistence type="predicted"/>
<dbReference type="PIRSF" id="PIRSF012526">
    <property type="entry name" value="CYTH_UCP012526"/>
    <property type="match status" value="1"/>
</dbReference>
<name>A0A4Y9AEU5_9BACI</name>